<protein>
    <submittedName>
        <fullName evidence="2">Uncharacterized protein</fullName>
    </submittedName>
</protein>
<name>A0A371HG63_MUCPR</name>
<proteinExistence type="predicted"/>
<accession>A0A371HG63</accession>
<gene>
    <name evidence="2" type="ORF">CR513_14865</name>
</gene>
<feature type="compositionally biased region" description="Low complexity" evidence="1">
    <location>
        <begin position="71"/>
        <end position="85"/>
    </location>
</feature>
<sequence length="269" mass="30639">MPKLETGLLARNNQHMVKMKKVGTKPKMTKLKDWDWNLDAELAKHLDVESTYGWIDKLQFVHLTRSETKSSLTLSHSSMSESALSRDSVGYNSTESVPDPSLPRASRHSTHLDSSDPLHALDPEIKITLHRLRKVRSFVLSNNNSSNFVSNSDNTMSVTNDSNFYECNSSNINSDCNFGLKPKPMENNDQTLKEWATSDVCNQYPQLELAQSYELKSGLIHLLPKFHGLASEDPHKHLKEFHVVCSKMRQQGYLKMKAFPFFLDRVAKD</sequence>
<comment type="caution">
    <text evidence="2">The sequence shown here is derived from an EMBL/GenBank/DDBJ whole genome shotgun (WGS) entry which is preliminary data.</text>
</comment>
<feature type="non-terminal residue" evidence="2">
    <location>
        <position position="1"/>
    </location>
</feature>
<evidence type="ECO:0000313" key="3">
    <source>
        <dbReference type="Proteomes" id="UP000257109"/>
    </source>
</evidence>
<evidence type="ECO:0000313" key="2">
    <source>
        <dbReference type="EMBL" id="RDY01765.1"/>
    </source>
</evidence>
<dbReference type="OrthoDB" id="1422241at2759"/>
<reference evidence="2" key="1">
    <citation type="submission" date="2018-05" db="EMBL/GenBank/DDBJ databases">
        <title>Draft genome of Mucuna pruriens seed.</title>
        <authorList>
            <person name="Nnadi N.E."/>
            <person name="Vos R."/>
            <person name="Hasami M.H."/>
            <person name="Devisetty U.K."/>
            <person name="Aguiy J.C."/>
        </authorList>
    </citation>
    <scope>NUCLEOTIDE SEQUENCE [LARGE SCALE GENOMIC DNA]</scope>
    <source>
        <strain evidence="2">JCA_2017</strain>
    </source>
</reference>
<feature type="region of interest" description="Disordered" evidence="1">
    <location>
        <begin position="71"/>
        <end position="117"/>
    </location>
</feature>
<organism evidence="2 3">
    <name type="scientific">Mucuna pruriens</name>
    <name type="common">Velvet bean</name>
    <name type="synonym">Dolichos pruriens</name>
    <dbReference type="NCBI Taxonomy" id="157652"/>
    <lineage>
        <taxon>Eukaryota</taxon>
        <taxon>Viridiplantae</taxon>
        <taxon>Streptophyta</taxon>
        <taxon>Embryophyta</taxon>
        <taxon>Tracheophyta</taxon>
        <taxon>Spermatophyta</taxon>
        <taxon>Magnoliopsida</taxon>
        <taxon>eudicotyledons</taxon>
        <taxon>Gunneridae</taxon>
        <taxon>Pentapetalae</taxon>
        <taxon>rosids</taxon>
        <taxon>fabids</taxon>
        <taxon>Fabales</taxon>
        <taxon>Fabaceae</taxon>
        <taxon>Papilionoideae</taxon>
        <taxon>50 kb inversion clade</taxon>
        <taxon>NPAAA clade</taxon>
        <taxon>indigoferoid/millettioid clade</taxon>
        <taxon>Phaseoleae</taxon>
        <taxon>Mucuna</taxon>
    </lineage>
</organism>
<evidence type="ECO:0000256" key="1">
    <source>
        <dbReference type="SAM" id="MobiDB-lite"/>
    </source>
</evidence>
<dbReference type="Proteomes" id="UP000257109">
    <property type="component" value="Unassembled WGS sequence"/>
</dbReference>
<dbReference type="AlphaFoldDB" id="A0A371HG63"/>
<dbReference type="EMBL" id="QJKJ01002691">
    <property type="protein sequence ID" value="RDY01765.1"/>
    <property type="molecule type" value="Genomic_DNA"/>
</dbReference>
<keyword evidence="3" id="KW-1185">Reference proteome</keyword>